<feature type="compositionally biased region" description="Basic and acidic residues" evidence="6">
    <location>
        <begin position="2423"/>
        <end position="2432"/>
    </location>
</feature>
<proteinExistence type="predicted"/>
<evidence type="ECO:0000256" key="1">
    <source>
        <dbReference type="ARBA" id="ARBA00004613"/>
    </source>
</evidence>
<dbReference type="Gene3D" id="6.20.200.20">
    <property type="match status" value="15"/>
</dbReference>
<dbReference type="Pfam" id="PF00093">
    <property type="entry name" value="VWC"/>
    <property type="match status" value="8"/>
</dbReference>
<keyword evidence="5" id="KW-0175">Coiled coil</keyword>
<evidence type="ECO:0000256" key="2">
    <source>
        <dbReference type="ARBA" id="ARBA00022525"/>
    </source>
</evidence>
<dbReference type="Pfam" id="PF23334">
    <property type="entry name" value="VWC2L_2nd"/>
    <property type="match status" value="4"/>
</dbReference>
<dbReference type="SMART" id="SM00215">
    <property type="entry name" value="VWC_out"/>
    <property type="match status" value="10"/>
</dbReference>
<keyword evidence="2" id="KW-0964">Secreted</keyword>
<feature type="domain" description="VWFC" evidence="7">
    <location>
        <begin position="1282"/>
        <end position="1339"/>
    </location>
</feature>
<dbReference type="SMART" id="SM00216">
    <property type="entry name" value="VWD"/>
    <property type="match status" value="1"/>
</dbReference>
<feature type="domain" description="VWFC" evidence="7">
    <location>
        <begin position="452"/>
        <end position="511"/>
    </location>
</feature>
<dbReference type="InterPro" id="IPR013320">
    <property type="entry name" value="ConA-like_dom_sf"/>
</dbReference>
<feature type="domain" description="VWFD" evidence="8">
    <location>
        <begin position="1779"/>
        <end position="1955"/>
    </location>
</feature>
<feature type="non-terminal residue" evidence="9">
    <location>
        <position position="1"/>
    </location>
</feature>
<dbReference type="PROSITE" id="PS50184">
    <property type="entry name" value="VWFC_2"/>
    <property type="match status" value="16"/>
</dbReference>
<dbReference type="PANTHER" id="PTHR46698">
    <property type="entry name" value="CROSSVEINLESS 2"/>
    <property type="match status" value="1"/>
</dbReference>
<dbReference type="EMBL" id="JAROKS010000026">
    <property type="protein sequence ID" value="KAK1785006.1"/>
    <property type="molecule type" value="Genomic_DNA"/>
</dbReference>
<feature type="domain" description="VWFC" evidence="7">
    <location>
        <begin position="1339"/>
        <end position="1398"/>
    </location>
</feature>
<feature type="domain" description="VWFC" evidence="7">
    <location>
        <begin position="983"/>
        <end position="1040"/>
    </location>
</feature>
<feature type="domain" description="VWFC" evidence="7">
    <location>
        <begin position="393"/>
        <end position="452"/>
    </location>
</feature>
<evidence type="ECO:0000256" key="3">
    <source>
        <dbReference type="ARBA" id="ARBA00022729"/>
    </source>
</evidence>
<feature type="compositionally biased region" description="Basic and acidic residues" evidence="6">
    <location>
        <begin position="2370"/>
        <end position="2415"/>
    </location>
</feature>
<dbReference type="Pfam" id="PF00094">
    <property type="entry name" value="VWD"/>
    <property type="match status" value="1"/>
</dbReference>
<protein>
    <submittedName>
        <fullName evidence="9">Uncharacterized protein</fullName>
    </submittedName>
</protein>
<comment type="caution">
    <text evidence="9">The sequence shown here is derived from an EMBL/GenBank/DDBJ whole genome shotgun (WGS) entry which is preliminary data.</text>
</comment>
<comment type="subcellular location">
    <subcellularLocation>
        <location evidence="1">Secreted</location>
    </subcellularLocation>
</comment>
<feature type="domain" description="VWFC" evidence="7">
    <location>
        <begin position="690"/>
        <end position="749"/>
    </location>
</feature>
<feature type="domain" description="VWFC" evidence="7">
    <location>
        <begin position="1460"/>
        <end position="1518"/>
    </location>
</feature>
<feature type="domain" description="VWFC" evidence="7">
    <location>
        <begin position="1222"/>
        <end position="1281"/>
    </location>
</feature>
<evidence type="ECO:0000256" key="6">
    <source>
        <dbReference type="SAM" id="MobiDB-lite"/>
    </source>
</evidence>
<keyword evidence="10" id="KW-1185">Reference proteome</keyword>
<name>A0AAD8YSA2_9TELE</name>
<feature type="domain" description="VWFC" evidence="7">
    <location>
        <begin position="519"/>
        <end position="595"/>
    </location>
</feature>
<dbReference type="CDD" id="cd19941">
    <property type="entry name" value="TIL"/>
    <property type="match status" value="1"/>
</dbReference>
<evidence type="ECO:0000259" key="7">
    <source>
        <dbReference type="PROSITE" id="PS50184"/>
    </source>
</evidence>
<dbReference type="SUPFAM" id="SSF49899">
    <property type="entry name" value="Concanavalin A-like lectins/glucanases"/>
    <property type="match status" value="1"/>
</dbReference>
<feature type="compositionally biased region" description="Polar residues" evidence="6">
    <location>
        <begin position="2496"/>
        <end position="2507"/>
    </location>
</feature>
<sequence length="2758" mass="303847">IDILDVLNITRSPQWVTVTEGRDPGVTAWHFHSHTSQQTLPRNITLHLRSALQGSLGLHLVGRQASGAEATLISLHAAGRRKRLREPLLHLTSSTREGWLRLEFRSEKGLKTELLTLPGGNPFSGGGWVKMALSLEPRRVLLFVECREATLVELPAEGPTLSLDFPRDLTITFSSTAGNKASRFTVKLSVHDVLKWIHTVSMCKYFLCTEPTSRTVLPPPPKSVDSEERVAHVQPDYMSEMGFQRDAEYHWAPKEQKKKRRSLEDAVHRVSTILRRLKAQNEDLQARVQRLESCECVQKTVCMWEGREQQEGSRWAPDHQTMCSCTSGRVQCTTSNACDVDGRPYNGSFSTSDGCRTCSCQNGDLSCVDVQRCPQSCRDGVKPPFGSCCRDCSRCEFQGEILLDGVSYIDSHVPCKRCACNEGNVICSSMPCPTHDCNLLETVGGECCPRCRSCVHQGQRYQHGFQWQHPDNPCSVCICLEGHVQCNQQECNLPCRNPSSPEPGACCPVCDGELKLSVKNCAIKGQNFRNGEQVPSDDQCEQCVCVKEENGMLLSYHMMYFLFQSGNVQCERRPCPATSCSLPIMKAGDCCPRCEQCNFESEVYLDGQRFGSKTNPCLSCHCLDICVWLEKWCVESLHVLFFIAHTQLNNKASAAPHVTMGSVRCHEERCPPIHCANPTREPNICCPICKVCVLDGVKYEEGSVWVPGNDPCTTCSCQEGKVLCGTSACPRALCTHPNKEPGQCCESCHHCLFKHSVYENGQTFSDPDEPCQRCTCQDGSVHCAEVQCPTPPCLNTPSGQCCPQCTVSVCEVLGDVFVNGETFPNPVNPCEECVCREGQVDCHHECPRAHCHYPVSGSCCQNNCNGCNYAGKDYPNGMDFSHPTDKCRECHCINGNVQCLRKRCPPVPCSEPITEAGNCCPQLPPADCHFEGHSYRHAQHFYHPTDSCQSCSCTDGTVNCHRRPCPTALCIHPVQQDCCRTCDGCLYNGVEHANGAMFADISDPCGRCVCREGTVTCERRHCPQANCPHPNQGQCCQNCEGCNYVGVQYLNGQEFPDATDPCNQCVCTNGHVTCHRKPCYNPGCSHPVTMPGHCCPVCEGCLLDGVVLYNGQTLPDSSDPCNDCTCWVFKAVCAGSVQCVRRACVPAPCPHPVSGPCGCPVCEGCHFHGGDHVDGEIFTAPNADCTECACTQKGEVKCSSKSCSRPTCHHAVTDLCGCQVCDGCNFHQRQCSNGERFPDPWDHCQHCTCQNGDVSCDSRSCPEVSCGSPVIPAGECCPVCTGVCEHLGERYESGSTFTSANDPCSSCICLNEVISCQKRQCAEWCTHPLRSTDCCPVCDACLYEGVQYTHMQTFTSQSDPCQQCVCMQGSVSCTPEICPPLSCHNAVVSPRRCCATCREPSGCVQHGIEYRDGQRWKASTTPCSQCTCLAGEVMCVGSQCAKLSCIHQVIDPDSCCPRCRGCMNNGIEHQEGSKWFDSHGPCMSCMCVNGVTTCSEIQCLSTCLNQMTVPGECCPLCADCVYDGHVYEPGETFHPSDDPCQICICEVMSDRQQHLRCYRKQCPSLVDCPKHSILFSGPESCCPVCAQPFSNCTATLIGNEVLATDDPCFTCQCKDLTWTCTHKACLPLNCPPNKQYTPPDSCCPVCDVCVLEGGRGQMSNGESWTDSEDECITCSCNLGHIECNIEECVPIICQEGLVKVKSPGKCCYECQESSVQCVYDGKVYNANDHWELNECTSCTCVSGDVHCQTERCPAASCASDETPSLIPGMCCPHCIPRPATCIVFGDPHYRTFDGKMVNFQGACTYVLAQDCEGGDFSIHVTNNERGRKAVSWTEEVTVFIGDVVVQLLQDWVVKVDNQTVTLPFLKEPYVYLEQKTNTILLNTNIGMKVLWNGRSHLEVSVPGTYKKRMCGLCGNFNNYPQDDMRLRNGQISSSEAAFGNNWKVGSGNHSTGQCSDARNINPCKQAGYTARKTANSRCGMLKSSVFKPCYRVVPPEMFFAACVYDLCACASNVDDCLCDILEAYASECREAGVILDWRSPSLCAVGCPMDRGYVFDECGPPCPKTCFNKDVPLGVIEAHCFKPCVPGCQCPAGLMEECERLLCESLGVHKDDEVSAENICVLYQKVFLIPATLDDTQKAITQAVLQCLVLCQEQERRSLLEILHTLSLDELQGQSHDYEVSERSVAALRQGCVSSLRQLKASLQGGPEAGTGSTGLPAPVSWADCAVHLLVQLSLAHEDEAWTIQHTLPSTVNFKHTRTQALRWNFYARGLGYVCVSLDVCTTPQDASGLIALLQKYKDELGSPQLHTLQELLLLHLPRHTSRGMVKDGRKTEKDGAQDTLSLNENQELCTGCGGVLFPEDAPYLEILGDRGHRDEEDVERSEAVKGESRGQWKKDKRDGSCKNIKEAEDRRELGVEEATGGAEERRERGKKERCAGAKDREEVVCVEKQGSLITLAWSKSAEGVSTNKEIIRALQEVETAAETLADLLTNTQQAESAVKGNITSPATPEPGPENLHASRTYPNEVKEVKAVCEEQKSKVVCRGEVCEEQKSELVCGGEVCEEQKSELVCQNEVCENGKSELACQGKVCEEQESELCGGEVCEEQKSEQACEGEKYEEKESELACWGEVCEKQKSEQACEGEKYEEKESELACGSEVCEEQQLQREATMRSLIINSVLLCDCLLLVPTVGCLQVQERLLIIQNRKTDEDLLGLTQEDTFRHLTSTLQQEDEQQQKTLMKEKLQQLRRERSYILQSRRE</sequence>
<feature type="domain" description="VWFC" evidence="7">
    <location>
        <begin position="1040"/>
        <end position="1099"/>
    </location>
</feature>
<organism evidence="9 10">
    <name type="scientific">Electrophorus voltai</name>
    <dbReference type="NCBI Taxonomy" id="2609070"/>
    <lineage>
        <taxon>Eukaryota</taxon>
        <taxon>Metazoa</taxon>
        <taxon>Chordata</taxon>
        <taxon>Craniata</taxon>
        <taxon>Vertebrata</taxon>
        <taxon>Euteleostomi</taxon>
        <taxon>Actinopterygii</taxon>
        <taxon>Neopterygii</taxon>
        <taxon>Teleostei</taxon>
        <taxon>Ostariophysi</taxon>
        <taxon>Gymnotiformes</taxon>
        <taxon>Gymnotoidei</taxon>
        <taxon>Gymnotidae</taxon>
        <taxon>Electrophorus</taxon>
    </lineage>
</organism>
<dbReference type="PROSITE" id="PS51233">
    <property type="entry name" value="VWFD"/>
    <property type="match status" value="1"/>
</dbReference>
<feature type="domain" description="VWFC" evidence="7">
    <location>
        <begin position="1401"/>
        <end position="1460"/>
    </location>
</feature>
<feature type="domain" description="VWFC" evidence="7">
    <location>
        <begin position="751"/>
        <end position="806"/>
    </location>
</feature>
<dbReference type="InterPro" id="IPR052424">
    <property type="entry name" value="Kielin_Chordin-BMP_Reg"/>
</dbReference>
<dbReference type="Gene3D" id="2.10.70.10">
    <property type="entry name" value="Complement Module, domain 1"/>
    <property type="match status" value="5"/>
</dbReference>
<feature type="domain" description="VWFC" evidence="7">
    <location>
        <begin position="865"/>
        <end position="929"/>
    </location>
</feature>
<dbReference type="InterPro" id="IPR001846">
    <property type="entry name" value="VWF_type-D"/>
</dbReference>
<dbReference type="InterPro" id="IPR014853">
    <property type="entry name" value="VWF/SSPO/ZAN-like_Cys-rich_dom"/>
</dbReference>
<feature type="region of interest" description="Disordered" evidence="6">
    <location>
        <begin position="2496"/>
        <end position="2521"/>
    </location>
</feature>
<dbReference type="Gene3D" id="2.60.120.200">
    <property type="match status" value="1"/>
</dbReference>
<dbReference type="InterPro" id="IPR001007">
    <property type="entry name" value="VWF_dom"/>
</dbReference>
<keyword evidence="3" id="KW-0732">Signal</keyword>
<gene>
    <name evidence="9" type="ORF">P4O66_018428</name>
</gene>
<evidence type="ECO:0000259" key="8">
    <source>
        <dbReference type="PROSITE" id="PS51233"/>
    </source>
</evidence>
<dbReference type="SMART" id="SM00832">
    <property type="entry name" value="C8"/>
    <property type="match status" value="1"/>
</dbReference>
<evidence type="ECO:0000313" key="9">
    <source>
        <dbReference type="EMBL" id="KAK1785006.1"/>
    </source>
</evidence>
<evidence type="ECO:0000256" key="4">
    <source>
        <dbReference type="ARBA" id="ARBA00022737"/>
    </source>
</evidence>
<evidence type="ECO:0000256" key="5">
    <source>
        <dbReference type="SAM" id="Coils"/>
    </source>
</evidence>
<feature type="domain" description="VWFC" evidence="7">
    <location>
        <begin position="1518"/>
        <end position="1586"/>
    </location>
</feature>
<dbReference type="GO" id="GO:0030513">
    <property type="term" value="P:positive regulation of BMP signaling pathway"/>
    <property type="evidence" value="ECO:0007669"/>
    <property type="project" value="TreeGrafter"/>
</dbReference>
<reference evidence="9" key="1">
    <citation type="submission" date="2023-03" db="EMBL/GenBank/DDBJ databases">
        <title>Electrophorus voltai genome.</title>
        <authorList>
            <person name="Bian C."/>
        </authorList>
    </citation>
    <scope>NUCLEOTIDE SEQUENCE</scope>
    <source>
        <strain evidence="9">CB-2022</strain>
        <tissue evidence="9">Muscle</tissue>
    </source>
</reference>
<feature type="domain" description="VWFC" evidence="7">
    <location>
        <begin position="1715"/>
        <end position="1775"/>
    </location>
</feature>
<feature type="coiled-coil region" evidence="5">
    <location>
        <begin position="267"/>
        <end position="294"/>
    </location>
</feature>
<feature type="non-terminal residue" evidence="9">
    <location>
        <position position="2758"/>
    </location>
</feature>
<dbReference type="PANTHER" id="PTHR46698:SF2">
    <property type="entry name" value="KIELIN_CHORDIN-LIKE PROTEIN"/>
    <property type="match status" value="1"/>
</dbReference>
<dbReference type="Proteomes" id="UP001239994">
    <property type="component" value="Unassembled WGS sequence"/>
</dbReference>
<dbReference type="SMART" id="SM00214">
    <property type="entry name" value="VWC"/>
    <property type="match status" value="23"/>
</dbReference>
<feature type="region of interest" description="Disordered" evidence="6">
    <location>
        <begin position="2370"/>
        <end position="2432"/>
    </location>
</feature>
<dbReference type="SUPFAM" id="SSF57603">
    <property type="entry name" value="FnI-like domain"/>
    <property type="match status" value="18"/>
</dbReference>
<keyword evidence="4" id="KW-0677">Repeat</keyword>
<evidence type="ECO:0000313" key="10">
    <source>
        <dbReference type="Proteomes" id="UP001239994"/>
    </source>
</evidence>
<dbReference type="PROSITE" id="PS01208">
    <property type="entry name" value="VWFC_1"/>
    <property type="match status" value="6"/>
</dbReference>
<accession>A0AAD8YSA2</accession>
<dbReference type="GO" id="GO:0005576">
    <property type="term" value="C:extracellular region"/>
    <property type="evidence" value="ECO:0007669"/>
    <property type="project" value="UniProtKB-SubCell"/>
</dbReference>
<feature type="domain" description="VWFC" evidence="7">
    <location>
        <begin position="1647"/>
        <end position="1711"/>
    </location>
</feature>